<evidence type="ECO:0000313" key="1">
    <source>
        <dbReference type="EMBL" id="TDH09096.1"/>
    </source>
</evidence>
<accession>A0A484D148</accession>
<sequence length="79" mass="8953">MTVPGQCLTDLEHSSGHYWPGQLLLRLLLLFWFGVTCRGRKYAEDESTLPEIKINPNISLVQRVDAAFTSCWSPSSHFS</sequence>
<dbReference type="Proteomes" id="UP000295070">
    <property type="component" value="Chromosome 8"/>
</dbReference>
<gene>
    <name evidence="1" type="ORF">EPR50_G00083100</name>
</gene>
<evidence type="ECO:0000313" key="2">
    <source>
        <dbReference type="Proteomes" id="UP000295070"/>
    </source>
</evidence>
<name>A0A484D148_PERFV</name>
<dbReference type="AlphaFoldDB" id="A0A484D148"/>
<reference evidence="1 2" key="1">
    <citation type="submission" date="2019-01" db="EMBL/GenBank/DDBJ databases">
        <title>A chromosome-scale genome assembly of the yellow perch, Perca flavescens.</title>
        <authorList>
            <person name="Feron R."/>
            <person name="Morvezen R."/>
            <person name="Bestin A."/>
            <person name="Haffray P."/>
            <person name="Klopp C."/>
            <person name="Zahm M."/>
            <person name="Cabau C."/>
            <person name="Roques C."/>
            <person name="Donnadieu C."/>
            <person name="Bouchez O."/>
            <person name="Christie M."/>
            <person name="Larson W."/>
            <person name="Guiguen Y."/>
        </authorList>
    </citation>
    <scope>NUCLEOTIDE SEQUENCE [LARGE SCALE GENOMIC DNA]</scope>
    <source>
        <strain evidence="1">YP-PL-M2</strain>
        <tissue evidence="1">Blood</tissue>
    </source>
</reference>
<proteinExistence type="predicted"/>
<protein>
    <submittedName>
        <fullName evidence="1">Uncharacterized protein</fullName>
    </submittedName>
</protein>
<organism evidence="1 2">
    <name type="scientific">Perca flavescens</name>
    <name type="common">American yellow perch</name>
    <name type="synonym">Morone flavescens</name>
    <dbReference type="NCBI Taxonomy" id="8167"/>
    <lineage>
        <taxon>Eukaryota</taxon>
        <taxon>Metazoa</taxon>
        <taxon>Chordata</taxon>
        <taxon>Craniata</taxon>
        <taxon>Vertebrata</taxon>
        <taxon>Euteleostomi</taxon>
        <taxon>Actinopterygii</taxon>
        <taxon>Neopterygii</taxon>
        <taxon>Teleostei</taxon>
        <taxon>Neoteleostei</taxon>
        <taxon>Acanthomorphata</taxon>
        <taxon>Eupercaria</taxon>
        <taxon>Perciformes</taxon>
        <taxon>Percoidei</taxon>
        <taxon>Percidae</taxon>
        <taxon>Percinae</taxon>
        <taxon>Perca</taxon>
    </lineage>
</organism>
<keyword evidence="2" id="KW-1185">Reference proteome</keyword>
<dbReference type="EMBL" id="SCKG01000008">
    <property type="protein sequence ID" value="TDH09096.1"/>
    <property type="molecule type" value="Genomic_DNA"/>
</dbReference>
<comment type="caution">
    <text evidence="1">The sequence shown here is derived from an EMBL/GenBank/DDBJ whole genome shotgun (WGS) entry which is preliminary data.</text>
</comment>